<dbReference type="PANTHER" id="PTHR36115">
    <property type="entry name" value="PROLINE-RICH ANTIGEN HOMOLOG-RELATED"/>
    <property type="match status" value="1"/>
</dbReference>
<sequence length="169" mass="19018">MSQSTYIVEEELLASNGQRFLNYTIDYALTYVFSYAFGLVLPFVINVLDSIGLTGFGFWVYNSGNVTWFFVSIAIAIIYYVLTEGLFGRTLGKLVTGTIVVNENGLKPGFGTIFKRTLCRSIPFDAFSFLGSRGWHDSISDTYVVSKQGLEEDIKMFEEFRLIGVQETD</sequence>
<dbReference type="RefSeq" id="WP_110305762.1">
    <property type="nucleotide sequence ID" value="NZ_QJHK01000004.1"/>
</dbReference>
<keyword evidence="9" id="KW-1185">Reference proteome</keyword>
<feature type="domain" description="RDD" evidence="7">
    <location>
        <begin position="14"/>
        <end position="130"/>
    </location>
</feature>
<keyword evidence="4 6" id="KW-1133">Transmembrane helix</keyword>
<protein>
    <submittedName>
        <fullName evidence="8">RDD family protein</fullName>
    </submittedName>
</protein>
<evidence type="ECO:0000256" key="2">
    <source>
        <dbReference type="ARBA" id="ARBA00022475"/>
    </source>
</evidence>
<evidence type="ECO:0000256" key="3">
    <source>
        <dbReference type="ARBA" id="ARBA00022692"/>
    </source>
</evidence>
<dbReference type="Pfam" id="PF06271">
    <property type="entry name" value="RDD"/>
    <property type="match status" value="1"/>
</dbReference>
<dbReference type="AlphaFoldDB" id="A0A2V4BR75"/>
<dbReference type="InterPro" id="IPR051791">
    <property type="entry name" value="Pra-immunoreactive"/>
</dbReference>
<evidence type="ECO:0000256" key="6">
    <source>
        <dbReference type="SAM" id="Phobius"/>
    </source>
</evidence>
<evidence type="ECO:0000256" key="5">
    <source>
        <dbReference type="ARBA" id="ARBA00023136"/>
    </source>
</evidence>
<evidence type="ECO:0000256" key="1">
    <source>
        <dbReference type="ARBA" id="ARBA00004651"/>
    </source>
</evidence>
<dbReference type="OrthoDB" id="762068at2"/>
<dbReference type="Proteomes" id="UP000247903">
    <property type="component" value="Unassembled WGS sequence"/>
</dbReference>
<comment type="caution">
    <text evidence="8">The sequence shown here is derived from an EMBL/GenBank/DDBJ whole genome shotgun (WGS) entry which is preliminary data.</text>
</comment>
<evidence type="ECO:0000256" key="4">
    <source>
        <dbReference type="ARBA" id="ARBA00022989"/>
    </source>
</evidence>
<evidence type="ECO:0000259" key="7">
    <source>
        <dbReference type="Pfam" id="PF06271"/>
    </source>
</evidence>
<proteinExistence type="predicted"/>
<feature type="transmembrane region" description="Helical" evidence="6">
    <location>
        <begin position="65"/>
        <end position="82"/>
    </location>
</feature>
<reference evidence="8 9" key="1">
    <citation type="submission" date="2018-05" db="EMBL/GenBank/DDBJ databases">
        <title>Flavobacterium sp. strain IMCC34759, incomplete genome.</title>
        <authorList>
            <person name="Joung Y."/>
            <person name="Cho J."/>
        </authorList>
    </citation>
    <scope>NUCLEOTIDE SEQUENCE [LARGE SCALE GENOMIC DNA]</scope>
    <source>
        <strain evidence="8 9">IMCC34759</strain>
    </source>
</reference>
<dbReference type="EMBL" id="QJHK01000004">
    <property type="protein sequence ID" value="PXY41515.1"/>
    <property type="molecule type" value="Genomic_DNA"/>
</dbReference>
<organism evidence="8 9">
    <name type="scientific">Flavobacterium cheongpyeongense</name>
    <dbReference type="NCBI Taxonomy" id="2212651"/>
    <lineage>
        <taxon>Bacteria</taxon>
        <taxon>Pseudomonadati</taxon>
        <taxon>Bacteroidota</taxon>
        <taxon>Flavobacteriia</taxon>
        <taxon>Flavobacteriales</taxon>
        <taxon>Flavobacteriaceae</taxon>
        <taxon>Flavobacterium</taxon>
    </lineage>
</organism>
<dbReference type="PANTHER" id="PTHR36115:SF4">
    <property type="entry name" value="MEMBRANE PROTEIN"/>
    <property type="match status" value="1"/>
</dbReference>
<keyword evidence="5 6" id="KW-0472">Membrane</keyword>
<dbReference type="GO" id="GO:0005886">
    <property type="term" value="C:plasma membrane"/>
    <property type="evidence" value="ECO:0007669"/>
    <property type="project" value="UniProtKB-SubCell"/>
</dbReference>
<feature type="transmembrane region" description="Helical" evidence="6">
    <location>
        <begin position="20"/>
        <end position="45"/>
    </location>
</feature>
<keyword evidence="2" id="KW-1003">Cell membrane</keyword>
<dbReference type="InterPro" id="IPR010432">
    <property type="entry name" value="RDD"/>
</dbReference>
<gene>
    <name evidence="8" type="ORF">DMB65_06055</name>
</gene>
<accession>A0A2V4BR75</accession>
<evidence type="ECO:0000313" key="9">
    <source>
        <dbReference type="Proteomes" id="UP000247903"/>
    </source>
</evidence>
<name>A0A2V4BR75_9FLAO</name>
<keyword evidence="3 6" id="KW-0812">Transmembrane</keyword>
<comment type="subcellular location">
    <subcellularLocation>
        <location evidence="1">Cell membrane</location>
        <topology evidence="1">Multi-pass membrane protein</topology>
    </subcellularLocation>
</comment>
<evidence type="ECO:0000313" key="8">
    <source>
        <dbReference type="EMBL" id="PXY41515.1"/>
    </source>
</evidence>